<comment type="caution">
    <text evidence="2">The sequence shown here is derived from an EMBL/GenBank/DDBJ whole genome shotgun (WGS) entry which is preliminary data.</text>
</comment>
<sequence>MTQRQLKLYLPHHLGFTLSRLLHRRSLQAFLHHLMALTLRHLRLMAQSRLMARQLINILVLTRLLLPRPDPNPTRLPFSTRPLEPAPGSDPVKLVRPG</sequence>
<proteinExistence type="predicted"/>
<accession>A0A9K3I7T0</accession>
<protein>
    <submittedName>
        <fullName evidence="2">Uncharacterized protein</fullName>
    </submittedName>
</protein>
<evidence type="ECO:0000313" key="3">
    <source>
        <dbReference type="Proteomes" id="UP000215914"/>
    </source>
</evidence>
<evidence type="ECO:0000256" key="1">
    <source>
        <dbReference type="SAM" id="MobiDB-lite"/>
    </source>
</evidence>
<feature type="region of interest" description="Disordered" evidence="1">
    <location>
        <begin position="68"/>
        <end position="98"/>
    </location>
</feature>
<reference evidence="2" key="2">
    <citation type="submission" date="2020-06" db="EMBL/GenBank/DDBJ databases">
        <title>Helianthus annuus Genome sequencing and assembly Release 2.</title>
        <authorList>
            <person name="Gouzy J."/>
            <person name="Langlade N."/>
            <person name="Munos S."/>
        </authorList>
    </citation>
    <scope>NUCLEOTIDE SEQUENCE</scope>
    <source>
        <tissue evidence="2">Leaves</tissue>
    </source>
</reference>
<keyword evidence="3" id="KW-1185">Reference proteome</keyword>
<dbReference type="EMBL" id="MNCJ02000324">
    <property type="protein sequence ID" value="KAF5791401.1"/>
    <property type="molecule type" value="Genomic_DNA"/>
</dbReference>
<dbReference type="Gramene" id="mRNA:HanXRQr2_Chr09g0394361">
    <property type="protein sequence ID" value="CDS:HanXRQr2_Chr09g0394361.1"/>
    <property type="gene ID" value="HanXRQr2_Chr09g0394361"/>
</dbReference>
<name>A0A9K3I7T0_HELAN</name>
<evidence type="ECO:0000313" key="2">
    <source>
        <dbReference type="EMBL" id="KAF5791401.1"/>
    </source>
</evidence>
<gene>
    <name evidence="2" type="ORF">HanXRQr2_Chr09g0394361</name>
</gene>
<organism evidence="2 3">
    <name type="scientific">Helianthus annuus</name>
    <name type="common">Common sunflower</name>
    <dbReference type="NCBI Taxonomy" id="4232"/>
    <lineage>
        <taxon>Eukaryota</taxon>
        <taxon>Viridiplantae</taxon>
        <taxon>Streptophyta</taxon>
        <taxon>Embryophyta</taxon>
        <taxon>Tracheophyta</taxon>
        <taxon>Spermatophyta</taxon>
        <taxon>Magnoliopsida</taxon>
        <taxon>eudicotyledons</taxon>
        <taxon>Gunneridae</taxon>
        <taxon>Pentapetalae</taxon>
        <taxon>asterids</taxon>
        <taxon>campanulids</taxon>
        <taxon>Asterales</taxon>
        <taxon>Asteraceae</taxon>
        <taxon>Asteroideae</taxon>
        <taxon>Heliantheae alliance</taxon>
        <taxon>Heliantheae</taxon>
        <taxon>Helianthus</taxon>
    </lineage>
</organism>
<dbReference type="AlphaFoldDB" id="A0A9K3I7T0"/>
<reference evidence="2" key="1">
    <citation type="journal article" date="2017" name="Nature">
        <title>The sunflower genome provides insights into oil metabolism, flowering and Asterid evolution.</title>
        <authorList>
            <person name="Badouin H."/>
            <person name="Gouzy J."/>
            <person name="Grassa C.J."/>
            <person name="Murat F."/>
            <person name="Staton S.E."/>
            <person name="Cottret L."/>
            <person name="Lelandais-Briere C."/>
            <person name="Owens G.L."/>
            <person name="Carrere S."/>
            <person name="Mayjonade B."/>
            <person name="Legrand L."/>
            <person name="Gill N."/>
            <person name="Kane N.C."/>
            <person name="Bowers J.E."/>
            <person name="Hubner S."/>
            <person name="Bellec A."/>
            <person name="Berard A."/>
            <person name="Berges H."/>
            <person name="Blanchet N."/>
            <person name="Boniface M.C."/>
            <person name="Brunel D."/>
            <person name="Catrice O."/>
            <person name="Chaidir N."/>
            <person name="Claudel C."/>
            <person name="Donnadieu C."/>
            <person name="Faraut T."/>
            <person name="Fievet G."/>
            <person name="Helmstetter N."/>
            <person name="King M."/>
            <person name="Knapp S.J."/>
            <person name="Lai Z."/>
            <person name="Le Paslier M.C."/>
            <person name="Lippi Y."/>
            <person name="Lorenzon L."/>
            <person name="Mandel J.R."/>
            <person name="Marage G."/>
            <person name="Marchand G."/>
            <person name="Marquand E."/>
            <person name="Bret-Mestries E."/>
            <person name="Morien E."/>
            <person name="Nambeesan S."/>
            <person name="Nguyen T."/>
            <person name="Pegot-Espagnet P."/>
            <person name="Pouilly N."/>
            <person name="Raftis F."/>
            <person name="Sallet E."/>
            <person name="Schiex T."/>
            <person name="Thomas J."/>
            <person name="Vandecasteele C."/>
            <person name="Vares D."/>
            <person name="Vear F."/>
            <person name="Vautrin S."/>
            <person name="Crespi M."/>
            <person name="Mangin B."/>
            <person name="Burke J.M."/>
            <person name="Salse J."/>
            <person name="Munos S."/>
            <person name="Vincourt P."/>
            <person name="Rieseberg L.H."/>
            <person name="Langlade N.B."/>
        </authorList>
    </citation>
    <scope>NUCLEOTIDE SEQUENCE</scope>
    <source>
        <tissue evidence="2">Leaves</tissue>
    </source>
</reference>
<dbReference type="Proteomes" id="UP000215914">
    <property type="component" value="Unassembled WGS sequence"/>
</dbReference>